<evidence type="ECO:0000313" key="3">
    <source>
        <dbReference type="Proteomes" id="UP000001302"/>
    </source>
</evidence>
<reference evidence="3" key="1">
    <citation type="submission" date="2010-08" db="EMBL/GenBank/DDBJ databases">
        <title>Genome sequence of Parvularcula bermudensis HTCC2503.</title>
        <authorList>
            <person name="Kang D.-M."/>
            <person name="Oh H.-M."/>
            <person name="Cho J.-C."/>
        </authorList>
    </citation>
    <scope>NUCLEOTIDE SEQUENCE [LARGE SCALE GENOMIC DNA]</scope>
    <source>
        <strain evidence="3">ATCC BAA-594 / HTCC2503 / KCTC 12087</strain>
    </source>
</reference>
<dbReference type="STRING" id="314260.PB2503_01742"/>
<keyword evidence="3" id="KW-1185">Reference proteome</keyword>
<dbReference type="PANTHER" id="PTHR13887:SF41">
    <property type="entry name" value="THIOREDOXIN SUPERFAMILY PROTEIN"/>
    <property type="match status" value="1"/>
</dbReference>
<organism evidence="2 3">
    <name type="scientific">Parvularcula bermudensis (strain ATCC BAA-594 / HTCC2503 / KCTC 12087)</name>
    <dbReference type="NCBI Taxonomy" id="314260"/>
    <lineage>
        <taxon>Bacteria</taxon>
        <taxon>Pseudomonadati</taxon>
        <taxon>Pseudomonadota</taxon>
        <taxon>Alphaproteobacteria</taxon>
        <taxon>Parvularculales</taxon>
        <taxon>Parvularculaceae</taxon>
        <taxon>Parvularcula</taxon>
    </lineage>
</organism>
<evidence type="ECO:0000259" key="1">
    <source>
        <dbReference type="Pfam" id="PF01323"/>
    </source>
</evidence>
<dbReference type="InterPro" id="IPR001853">
    <property type="entry name" value="DSBA-like_thioredoxin_dom"/>
</dbReference>
<protein>
    <submittedName>
        <fullName evidence="2">DSBA-like thioredoxin family protein</fullName>
    </submittedName>
</protein>
<feature type="domain" description="DSBA-like thioredoxin" evidence="1">
    <location>
        <begin position="38"/>
        <end position="238"/>
    </location>
</feature>
<evidence type="ECO:0000313" key="2">
    <source>
        <dbReference type="EMBL" id="ADM08427.1"/>
    </source>
</evidence>
<dbReference type="KEGG" id="pbr:PB2503_01742"/>
<proteinExistence type="predicted"/>
<dbReference type="EMBL" id="CP002156">
    <property type="protein sequence ID" value="ADM08427.1"/>
    <property type="molecule type" value="Genomic_DNA"/>
</dbReference>
<dbReference type="InterPro" id="IPR036249">
    <property type="entry name" value="Thioredoxin-like_sf"/>
</dbReference>
<reference evidence="2 3" key="2">
    <citation type="journal article" date="2011" name="J. Bacteriol.">
        <title>Complete genome sequence of strain HTCC2503T of Parvularcula bermudensis, the type species of the order "Parvularculales" in the class Alphaproteobacteria.</title>
        <authorList>
            <person name="Oh H.M."/>
            <person name="Kang I."/>
            <person name="Vergin K.L."/>
            <person name="Kang D."/>
            <person name="Rhee K.H."/>
            <person name="Giovannoni S.J."/>
            <person name="Cho J.C."/>
        </authorList>
    </citation>
    <scope>NUCLEOTIDE SEQUENCE [LARGE SCALE GENOMIC DNA]</scope>
    <source>
        <strain evidence="3">ATCC BAA-594 / HTCC2503 / KCTC 12087</strain>
    </source>
</reference>
<dbReference type="Pfam" id="PF01323">
    <property type="entry name" value="DSBA"/>
    <property type="match status" value="1"/>
</dbReference>
<dbReference type="PANTHER" id="PTHR13887">
    <property type="entry name" value="GLUTATHIONE S-TRANSFERASE KAPPA"/>
    <property type="match status" value="1"/>
</dbReference>
<dbReference type="Gene3D" id="3.40.30.10">
    <property type="entry name" value="Glutaredoxin"/>
    <property type="match status" value="1"/>
</dbReference>
<sequence>MNRPLVKLIGLYELAIFAVTSGRQPLRPLVSTPRPQLTIDVVLDLVCPWCFIGFRGLDWAAMALSFEFDLGVRFRPYQLDPTTPVAGRDRESVWQEKFPDSEIRARVVSALHEAMADVGLSFALDRPDRLPNTLDAHRVVRWAGLEGGGREMVAALFEAYWTEGADISRHDVLAAAAETAGLGGADIEARLASDEDRADIAQEMSELRAGGVTGVPTFIVNEKAGFPGALPKAELLAALRQLAEETTGGEG</sequence>
<dbReference type="CDD" id="cd03024">
    <property type="entry name" value="DsbA_FrnE"/>
    <property type="match status" value="1"/>
</dbReference>
<name>E0TBT4_PARBH</name>
<dbReference type="eggNOG" id="COG2761">
    <property type="taxonomic scope" value="Bacteria"/>
</dbReference>
<dbReference type="SUPFAM" id="SSF52833">
    <property type="entry name" value="Thioredoxin-like"/>
    <property type="match status" value="1"/>
</dbReference>
<gene>
    <name evidence="2" type="ordered locus">PB2503_01742</name>
</gene>
<accession>E0TBT4</accession>
<dbReference type="AlphaFoldDB" id="E0TBT4"/>
<dbReference type="GO" id="GO:0016491">
    <property type="term" value="F:oxidoreductase activity"/>
    <property type="evidence" value="ECO:0007669"/>
    <property type="project" value="InterPro"/>
</dbReference>
<dbReference type="Proteomes" id="UP000001302">
    <property type="component" value="Chromosome"/>
</dbReference>
<dbReference type="HOGENOM" id="CLU_069253_0_4_5"/>